<dbReference type="GeneID" id="34623914"/>
<dbReference type="OrthoDB" id="354419at2759"/>
<dbReference type="Gene3D" id="1.20.58.1980">
    <property type="match status" value="1"/>
</dbReference>
<comment type="caution">
    <text evidence="1">Lacks conserved residue(s) required for the propagation of feature annotation.</text>
</comment>
<gene>
    <name evidence="4" type="primary">LOC34623914</name>
</gene>
<reference evidence="4" key="1">
    <citation type="submission" date="2025-08" db="UniProtKB">
        <authorList>
            <consortium name="RefSeq"/>
        </authorList>
    </citation>
    <scope>IDENTIFICATION</scope>
</reference>
<dbReference type="Proteomes" id="UP000515125">
    <property type="component" value="Unplaced"/>
</dbReference>
<comment type="similarity">
    <text evidence="1">Belongs to the TRAFAC class myosin-kinesin ATPase superfamily. Kinesin family.</text>
</comment>
<evidence type="ECO:0000259" key="2">
    <source>
        <dbReference type="PROSITE" id="PS50067"/>
    </source>
</evidence>
<dbReference type="Pfam" id="PF00225">
    <property type="entry name" value="Kinesin"/>
    <property type="match status" value="1"/>
</dbReference>
<dbReference type="InterPro" id="IPR001752">
    <property type="entry name" value="Kinesin_motor_dom"/>
</dbReference>
<sequence>MLQNNQTDTAALLPNNTPSFHWRALRCGPLSLCFESLVKQEERRRAGGTAQAPGAGSRVTDIPIPYRYSNLTRILARSLQSDARIVLLVTLNPSYSATQLSLHAIEFAQRASCLRERQPRKGEANRKQFLLKQHELLRQ</sequence>
<evidence type="ECO:0000313" key="3">
    <source>
        <dbReference type="Proteomes" id="UP000515125"/>
    </source>
</evidence>
<accession>A0A6P6RT96</accession>
<name>A0A6P6RT96_9EIME</name>
<evidence type="ECO:0000256" key="1">
    <source>
        <dbReference type="PROSITE-ProRule" id="PRU00283"/>
    </source>
</evidence>
<feature type="domain" description="Kinesin motor" evidence="2">
    <location>
        <begin position="1"/>
        <end position="114"/>
    </location>
</feature>
<evidence type="ECO:0000313" key="4">
    <source>
        <dbReference type="RefSeq" id="XP_026191046.1"/>
    </source>
</evidence>
<dbReference type="SUPFAM" id="SSF52540">
    <property type="entry name" value="P-loop containing nucleoside triphosphate hydrolases"/>
    <property type="match status" value="1"/>
</dbReference>
<organism evidence="3 4">
    <name type="scientific">Cyclospora cayetanensis</name>
    <dbReference type="NCBI Taxonomy" id="88456"/>
    <lineage>
        <taxon>Eukaryota</taxon>
        <taxon>Sar</taxon>
        <taxon>Alveolata</taxon>
        <taxon>Apicomplexa</taxon>
        <taxon>Conoidasida</taxon>
        <taxon>Coccidia</taxon>
        <taxon>Eucoccidiorida</taxon>
        <taxon>Eimeriorina</taxon>
        <taxon>Eimeriidae</taxon>
        <taxon>Cyclospora</taxon>
    </lineage>
</organism>
<keyword evidence="3" id="KW-1185">Reference proteome</keyword>
<dbReference type="AlphaFoldDB" id="A0A6P6RT96"/>
<dbReference type="InterPro" id="IPR027417">
    <property type="entry name" value="P-loop_NTPase"/>
</dbReference>
<dbReference type="GO" id="GO:0008017">
    <property type="term" value="F:microtubule binding"/>
    <property type="evidence" value="ECO:0007669"/>
    <property type="project" value="InterPro"/>
</dbReference>
<dbReference type="PROSITE" id="PS50067">
    <property type="entry name" value="KINESIN_MOTOR_2"/>
    <property type="match status" value="1"/>
</dbReference>
<proteinExistence type="inferred from homology"/>
<protein>
    <submittedName>
        <fullName evidence="4">Uncharacterized protein LOC34623914</fullName>
    </submittedName>
</protein>
<dbReference type="GO" id="GO:0003777">
    <property type="term" value="F:microtubule motor activity"/>
    <property type="evidence" value="ECO:0007669"/>
    <property type="project" value="InterPro"/>
</dbReference>
<dbReference type="GO" id="GO:0005524">
    <property type="term" value="F:ATP binding"/>
    <property type="evidence" value="ECO:0007669"/>
    <property type="project" value="InterPro"/>
</dbReference>
<dbReference type="RefSeq" id="XP_026191046.1">
    <property type="nucleotide sequence ID" value="XM_026335261.1"/>
</dbReference>
<dbReference type="GO" id="GO:0007018">
    <property type="term" value="P:microtubule-based movement"/>
    <property type="evidence" value="ECO:0007669"/>
    <property type="project" value="InterPro"/>
</dbReference>